<dbReference type="AlphaFoldDB" id="A0A3N2DCL4"/>
<dbReference type="InterPro" id="IPR013321">
    <property type="entry name" value="Arc_rbn_hlx_hlx"/>
</dbReference>
<name>A0A3N2DCL4_9MICO</name>
<dbReference type="EMBL" id="RKHQ01000001">
    <property type="protein sequence ID" value="ROR97531.1"/>
    <property type="molecule type" value="Genomic_DNA"/>
</dbReference>
<comment type="caution">
    <text evidence="1">The sequence shown here is derived from an EMBL/GenBank/DDBJ whole genome shotgun (WGS) entry which is preliminary data.</text>
</comment>
<gene>
    <name evidence="1" type="ORF">EDD28_2131</name>
</gene>
<reference evidence="1 2" key="1">
    <citation type="submission" date="2018-11" db="EMBL/GenBank/DDBJ databases">
        <title>Sequencing the genomes of 1000 actinobacteria strains.</title>
        <authorList>
            <person name="Klenk H.-P."/>
        </authorList>
    </citation>
    <scope>NUCLEOTIDE SEQUENCE [LARGE SCALE GENOMIC DNA]</scope>
    <source>
        <strain evidence="1 2">DSM 13521</strain>
    </source>
</reference>
<keyword evidence="2" id="KW-1185">Reference proteome</keyword>
<dbReference type="GO" id="GO:0006355">
    <property type="term" value="P:regulation of DNA-templated transcription"/>
    <property type="evidence" value="ECO:0007669"/>
    <property type="project" value="InterPro"/>
</dbReference>
<dbReference type="InterPro" id="IPR010985">
    <property type="entry name" value="Ribbon_hlx_hlx"/>
</dbReference>
<organism evidence="1 2">
    <name type="scientific">Salana multivorans</name>
    <dbReference type="NCBI Taxonomy" id="120377"/>
    <lineage>
        <taxon>Bacteria</taxon>
        <taxon>Bacillati</taxon>
        <taxon>Actinomycetota</taxon>
        <taxon>Actinomycetes</taxon>
        <taxon>Micrococcales</taxon>
        <taxon>Beutenbergiaceae</taxon>
        <taxon>Salana</taxon>
    </lineage>
</organism>
<dbReference type="SUPFAM" id="SSF47598">
    <property type="entry name" value="Ribbon-helix-helix"/>
    <property type="match status" value="1"/>
</dbReference>
<accession>A0A3N2DCL4</accession>
<dbReference type="RefSeq" id="WP_123739566.1">
    <property type="nucleotide sequence ID" value="NZ_RKHQ01000001.1"/>
</dbReference>
<evidence type="ECO:0000313" key="2">
    <source>
        <dbReference type="Proteomes" id="UP000275356"/>
    </source>
</evidence>
<evidence type="ECO:0008006" key="3">
    <source>
        <dbReference type="Google" id="ProtNLM"/>
    </source>
</evidence>
<protein>
    <recommendedName>
        <fullName evidence="3">HicB-like protein involved in pilus formation</fullName>
    </recommendedName>
</protein>
<proteinExistence type="predicted"/>
<dbReference type="Proteomes" id="UP000275356">
    <property type="component" value="Unassembled WGS sequence"/>
</dbReference>
<sequence length="187" mass="19877">MSFDQRVLEVRDQLLALGSGAGGAVEEASGRLALALEPALRLALQRTLSDAADALREQLAEVATVEVRLEDGEPVIVAVPRVRVDPRDEDPAASHLPPTSVLPVMAPPFTTPPAQAAPEPVDEEVEAGVTRFTLRLPQHLKLRIDAAATGVGLSVNSWMVRAAELALTDTTPRSTQRAGNRLTGWIG</sequence>
<evidence type="ECO:0000313" key="1">
    <source>
        <dbReference type="EMBL" id="ROR97531.1"/>
    </source>
</evidence>
<dbReference type="OrthoDB" id="5193907at2"/>
<dbReference type="Gene3D" id="1.10.1220.10">
    <property type="entry name" value="Met repressor-like"/>
    <property type="match status" value="1"/>
</dbReference>